<dbReference type="Proteomes" id="UP001162992">
    <property type="component" value="Chromosome 9"/>
</dbReference>
<protein>
    <submittedName>
        <fullName evidence="1">Uncharacterized protein</fullName>
    </submittedName>
</protein>
<name>A0ACC2CRP7_DIPCM</name>
<evidence type="ECO:0000313" key="1">
    <source>
        <dbReference type="EMBL" id="KAJ7544706.1"/>
    </source>
</evidence>
<keyword evidence="2" id="KW-1185">Reference proteome</keyword>
<sequence length="948" mass="104060">MIIGLALAKPGMGARPLVWFLMLHCVLVFPVKAFTEAADVTALQALLENWKSVLSTNWSGSDPCGSYWRGVYCSNGTVTRLDLGARGLAGPVPAAIGGLANLTILFLHQNNLNGTIPSEIGNLTSLSTLSLYMNGFTGQLPSSINRLSNLQQLSLNQNLLVGPLPELSNLTSLTRLYLQNNHITGSIPSSIGSIKYLQTLYLSDNLFSGPLPPSINNLSLLTTLYVDHNVLSGAIPDLSALKSLQYLWLQDNQFTGAIPSELGNLPSLQNLGMENNHFTGSLPDTINQLSSIPYLFLQNNRLSGPLPDLSGLINLQGLDLTNNSFVLGSVPTWLSKMQNLITLNLVNCGLTGDFPSWLTHSFPAMTTATFNLNQFNGTLDISNVNRNLTLLSLEDNKISGLHGTVPGFISVKLGGNPICKSVTFSQPDLCDLSSGYGPRTWRQDLSCSKLICQQGQSLSPENCTCMYPLVFNIILISTSFSTFNAPRIGGLESQLAGQLKITSDRVWVQSANFTSLNQTVADILVFPAQSGFWDDSEVSFIESQLRSGKSLTGYGQYRLQFLAPPQGNIRKTLSKVLPIVLGVTLSLVAILIASSIALLFWRRYRNKEFLLRYGVQQEFAKHSLQPMFFTYHDAKMITNDFSQSNKLGEGGFGEVFKGLLPDGTKVALKRLYASRSLQGTHEFINEVTIITGVLHRNLVKLIGCCIEETERILIYEFVEHNSLYHVLFGSSNGPILDWPCRYNIAIGTARGLAYLHDDCETRIIHRDIKASNILLDKNFQPKIADFGLARLFPDGASHVSTRVAGTFGYVAPEYGLYGQLTEKADVFSFGVVMLELVSGKKSVTFGADYVLLLEWAWQLYEENRLMELVDSTLKPTLKEEEAKRVIDVALLCTQAMATKRPTMPQVVAMLVGEREIRDVPNAPGVMSELMMGKSRSSSSVEAKPEASY</sequence>
<accession>A0ACC2CRP7</accession>
<dbReference type="EMBL" id="CM055100">
    <property type="protein sequence ID" value="KAJ7544706.1"/>
    <property type="molecule type" value="Genomic_DNA"/>
</dbReference>
<evidence type="ECO:0000313" key="2">
    <source>
        <dbReference type="Proteomes" id="UP001162992"/>
    </source>
</evidence>
<proteinExistence type="predicted"/>
<organism evidence="1 2">
    <name type="scientific">Diphasiastrum complanatum</name>
    <name type="common">Issler's clubmoss</name>
    <name type="synonym">Lycopodium complanatum</name>
    <dbReference type="NCBI Taxonomy" id="34168"/>
    <lineage>
        <taxon>Eukaryota</taxon>
        <taxon>Viridiplantae</taxon>
        <taxon>Streptophyta</taxon>
        <taxon>Embryophyta</taxon>
        <taxon>Tracheophyta</taxon>
        <taxon>Lycopodiopsida</taxon>
        <taxon>Lycopodiales</taxon>
        <taxon>Lycopodiaceae</taxon>
        <taxon>Lycopodioideae</taxon>
        <taxon>Diphasiastrum</taxon>
    </lineage>
</organism>
<gene>
    <name evidence="1" type="ORF">O6H91_09G090300</name>
</gene>
<reference evidence="2" key="1">
    <citation type="journal article" date="2024" name="Proc. Natl. Acad. Sci. U.S.A.">
        <title>Extraordinary preservation of gene collinearity over three hundred million years revealed in homosporous lycophytes.</title>
        <authorList>
            <person name="Li C."/>
            <person name="Wickell D."/>
            <person name="Kuo L.Y."/>
            <person name="Chen X."/>
            <person name="Nie B."/>
            <person name="Liao X."/>
            <person name="Peng D."/>
            <person name="Ji J."/>
            <person name="Jenkins J."/>
            <person name="Williams M."/>
            <person name="Shu S."/>
            <person name="Plott C."/>
            <person name="Barry K."/>
            <person name="Rajasekar S."/>
            <person name="Grimwood J."/>
            <person name="Han X."/>
            <person name="Sun S."/>
            <person name="Hou Z."/>
            <person name="He W."/>
            <person name="Dai G."/>
            <person name="Sun C."/>
            <person name="Schmutz J."/>
            <person name="Leebens-Mack J.H."/>
            <person name="Li F.W."/>
            <person name="Wang L."/>
        </authorList>
    </citation>
    <scope>NUCLEOTIDE SEQUENCE [LARGE SCALE GENOMIC DNA]</scope>
    <source>
        <strain evidence="2">cv. PW_Plant_1</strain>
    </source>
</reference>
<comment type="caution">
    <text evidence="1">The sequence shown here is derived from an EMBL/GenBank/DDBJ whole genome shotgun (WGS) entry which is preliminary data.</text>
</comment>